<dbReference type="PROSITE" id="PS50103">
    <property type="entry name" value="ZF_C3H1"/>
    <property type="match status" value="2"/>
</dbReference>
<feature type="region of interest" description="Disordered" evidence="9">
    <location>
        <begin position="1020"/>
        <end position="1093"/>
    </location>
</feature>
<evidence type="ECO:0000259" key="12">
    <source>
        <dbReference type="PROSITE" id="PS51873"/>
    </source>
</evidence>
<dbReference type="PANTHER" id="PTHR22770:SF13">
    <property type="entry name" value="RING-TYPE DOMAIN-CONTAINING PROTEIN"/>
    <property type="match status" value="1"/>
</dbReference>
<dbReference type="PANTHER" id="PTHR22770">
    <property type="entry name" value="UBIQUITIN CONJUGATING ENZYME 7 INTERACTING PROTEIN-RELATED"/>
    <property type="match status" value="1"/>
</dbReference>
<evidence type="ECO:0000256" key="6">
    <source>
        <dbReference type="ARBA" id="ARBA00022786"/>
    </source>
</evidence>
<dbReference type="SUPFAM" id="SSF57850">
    <property type="entry name" value="RING/U-box"/>
    <property type="match status" value="3"/>
</dbReference>
<dbReference type="CDD" id="cd20335">
    <property type="entry name" value="BRcat_RBR"/>
    <property type="match status" value="1"/>
</dbReference>
<organism evidence="13 14">
    <name type="scientific">Agaricus bisporus var. burnettii</name>
    <dbReference type="NCBI Taxonomy" id="192524"/>
    <lineage>
        <taxon>Eukaryota</taxon>
        <taxon>Fungi</taxon>
        <taxon>Dikarya</taxon>
        <taxon>Basidiomycota</taxon>
        <taxon>Agaricomycotina</taxon>
        <taxon>Agaricomycetes</taxon>
        <taxon>Agaricomycetidae</taxon>
        <taxon>Agaricales</taxon>
        <taxon>Agaricineae</taxon>
        <taxon>Agaricaceae</taxon>
        <taxon>Agaricus</taxon>
    </lineage>
</organism>
<dbReference type="InterPro" id="IPR017907">
    <property type="entry name" value="Znf_RING_CS"/>
</dbReference>
<comment type="pathway">
    <text evidence="1">Protein modification; protein ubiquitination.</text>
</comment>
<feature type="domain" description="RING-type" evidence="12">
    <location>
        <begin position="653"/>
        <end position="867"/>
    </location>
</feature>
<dbReference type="Pfam" id="PF01485">
    <property type="entry name" value="IBR"/>
    <property type="match status" value="1"/>
</dbReference>
<evidence type="ECO:0000256" key="3">
    <source>
        <dbReference type="ARBA" id="ARBA00022723"/>
    </source>
</evidence>
<sequence length="1093" mass="125031">MVQGTSEKSPQRVCRHYIKGSCRYGNSCWFLHTAPSSCNVGDRVTIDSQSEDRSCSNAMSSSSDNSGSKHLSKVDEPCRRWQAGSCWWGDNCRFRHDAEVEAGRVGETQFADTNEMNVYPATTDDSEGEEHQEAKEMERIERRRKQEEDWAEDATVTIQKMVLDSFVQFEAGLTIQRVICGFEASQILIKNLPLDAQGSEIIAFFTQQGVDSNDLAILRMDTVDDHLQATVLGRAKDVEDVAVGLDGIEFRDEKLEFVVCERNLDGCTTGSSHQNFHFLNISFPKPFLSMIVRYPALQLYKAEESWRELNGKILNGQRIRAELITDGFDKDSFLPSHAIELSRIPADTTVAEIQTFANTQNVELDRSTTSDEVLNALESHLRSLPESTFQRFTPDNSSRPQFISVKAFFDTWESANSAHNSLSGRFLRPGFPPLRLSLSAPYRFVLTMDENQYNSQKAQWLELCEGKSKEVTILTRTVDRGRRRRVIITLFGRDKQMVGALKVRIKSMAIGQKLDASYWHPIFKDFKYLEFFDDLYRSTGAYVHNDWKHNCLTVSGPADAAEAAKSRIKEEMKRISTEQWTIPLQRQALGFFIREGLAKMKGLLGEENVTLDVKTGNIVLHGADLEEARHHLKQLLTSFSNQNTSSSSNTASEENPCPVCYDNVSEPFEIGCQHVYCSSCLRHYILSTFDNHSFPLKCMGSDATCNQPLSLPLIQRFLPRTRFEELMEAAFRSYVDKNPETFKYCNTPDCSQIYRATTSPQVLQCPSCFAEVCTACHNEGHTGITCAQRLAQKDVGEQERLLRRWATESGVKRCPSCQAWVEKSAGCNHMGCKCGAHFCWICLGIFEQNRIYDHMSKEHGGFCNDPEPRVNVGQAVARQAVPNDEPDIVDVVGGPAAAAEQMAAFRRIEAGRAYRVQPPANRFWAERPARPPANWMPLAEERVAEHEALRDQPLQAEARRREAAEQRREEDRQEALRAQRIQIEREREQTREREEAMRREVEERRREEGRQEAIMAQRIQIEREHEQTKEREETTRREVEEQRREEDRQEALRAQHLQTEFEREVPQNTRTRKEKKGRGAEARRMRNKGCTIM</sequence>
<dbReference type="InterPro" id="IPR000571">
    <property type="entry name" value="Znf_CCCH"/>
</dbReference>
<feature type="compositionally biased region" description="Basic and acidic residues" evidence="9">
    <location>
        <begin position="957"/>
        <end position="1008"/>
    </location>
</feature>
<dbReference type="CDD" id="cd16449">
    <property type="entry name" value="RING-HC"/>
    <property type="match status" value="1"/>
</dbReference>
<dbReference type="GO" id="GO:0043161">
    <property type="term" value="P:proteasome-mediated ubiquitin-dependent protein catabolic process"/>
    <property type="evidence" value="ECO:0007669"/>
    <property type="project" value="TreeGrafter"/>
</dbReference>
<dbReference type="InterPro" id="IPR002867">
    <property type="entry name" value="IBR_dom"/>
</dbReference>
<accession>A0A8H7EVR0</accession>
<evidence type="ECO:0000256" key="4">
    <source>
        <dbReference type="ARBA" id="ARBA00022737"/>
    </source>
</evidence>
<dbReference type="PROSITE" id="PS51873">
    <property type="entry name" value="TRIAD"/>
    <property type="match status" value="1"/>
</dbReference>
<dbReference type="Pfam" id="PF00097">
    <property type="entry name" value="zf-C3HC4"/>
    <property type="match status" value="1"/>
</dbReference>
<dbReference type="InterPro" id="IPR044066">
    <property type="entry name" value="TRIAD_supradom"/>
</dbReference>
<keyword evidence="7 8" id="KW-0862">Zinc</keyword>
<reference evidence="13 14" key="1">
    <citation type="journal article" name="Sci. Rep.">
        <title>Telomere-to-telomere assembled and centromere annotated genomes of the two main subspecies of the button mushroom Agaricus bisporus reveal especially polymorphic chromosome ends.</title>
        <authorList>
            <person name="Sonnenberg A.S.M."/>
            <person name="Sedaghat-Telgerd N."/>
            <person name="Lavrijssen B."/>
            <person name="Ohm R.A."/>
            <person name="Hendrickx P.M."/>
            <person name="Scholtmeijer K."/>
            <person name="Baars J.J.P."/>
            <person name="van Peer A."/>
        </authorList>
    </citation>
    <scope>NUCLEOTIDE SEQUENCE [LARGE SCALE GENOMIC DNA]</scope>
    <source>
        <strain evidence="13 14">H119_p4</strain>
    </source>
</reference>
<evidence type="ECO:0000256" key="5">
    <source>
        <dbReference type="ARBA" id="ARBA00022771"/>
    </source>
</evidence>
<evidence type="ECO:0000256" key="7">
    <source>
        <dbReference type="ARBA" id="ARBA00022833"/>
    </source>
</evidence>
<gene>
    <name evidence="13" type="ORF">Agabi119p4_11079</name>
</gene>
<dbReference type="SUPFAM" id="SSF90229">
    <property type="entry name" value="CCCH zinc finger"/>
    <property type="match status" value="2"/>
</dbReference>
<feature type="region of interest" description="Disordered" evidence="9">
    <location>
        <begin position="51"/>
        <end position="73"/>
    </location>
</feature>
<keyword evidence="5 8" id="KW-0863">Zinc-finger</keyword>
<dbReference type="GO" id="GO:0000151">
    <property type="term" value="C:ubiquitin ligase complex"/>
    <property type="evidence" value="ECO:0007669"/>
    <property type="project" value="TreeGrafter"/>
</dbReference>
<evidence type="ECO:0000313" key="13">
    <source>
        <dbReference type="EMBL" id="KAF7760403.1"/>
    </source>
</evidence>
<dbReference type="Gene3D" id="1.20.120.1750">
    <property type="match status" value="1"/>
</dbReference>
<dbReference type="SMART" id="SM00647">
    <property type="entry name" value="IBR"/>
    <property type="match status" value="2"/>
</dbReference>
<dbReference type="Proteomes" id="UP000629468">
    <property type="component" value="Unassembled WGS sequence"/>
</dbReference>
<evidence type="ECO:0008006" key="15">
    <source>
        <dbReference type="Google" id="ProtNLM"/>
    </source>
</evidence>
<protein>
    <recommendedName>
        <fullName evidence="15">RING-type E3 ubiquitin transferase</fullName>
    </recommendedName>
</protein>
<dbReference type="GO" id="GO:0043130">
    <property type="term" value="F:ubiquitin binding"/>
    <property type="evidence" value="ECO:0007669"/>
    <property type="project" value="TreeGrafter"/>
</dbReference>
<feature type="domain" description="RING-type" evidence="10">
    <location>
        <begin position="657"/>
        <end position="698"/>
    </location>
</feature>
<dbReference type="GO" id="GO:0061630">
    <property type="term" value="F:ubiquitin protein ligase activity"/>
    <property type="evidence" value="ECO:0007669"/>
    <property type="project" value="UniProtKB-EC"/>
</dbReference>
<feature type="compositionally biased region" description="Basic and acidic residues" evidence="9">
    <location>
        <begin position="1020"/>
        <end position="1065"/>
    </location>
</feature>
<evidence type="ECO:0000259" key="10">
    <source>
        <dbReference type="PROSITE" id="PS50089"/>
    </source>
</evidence>
<keyword evidence="2" id="KW-0808">Transferase</keyword>
<dbReference type="GO" id="GO:0097039">
    <property type="term" value="P:protein linear polyubiquitination"/>
    <property type="evidence" value="ECO:0007669"/>
    <property type="project" value="TreeGrafter"/>
</dbReference>
<keyword evidence="3 8" id="KW-0479">Metal-binding</keyword>
<dbReference type="InterPro" id="IPR041367">
    <property type="entry name" value="Znf-CCCH_4"/>
</dbReference>
<feature type="compositionally biased region" description="Low complexity" evidence="9">
    <location>
        <begin position="55"/>
        <end position="69"/>
    </location>
</feature>
<dbReference type="PROSITE" id="PS00518">
    <property type="entry name" value="ZF_RING_1"/>
    <property type="match status" value="1"/>
</dbReference>
<keyword evidence="4" id="KW-0677">Repeat</keyword>
<dbReference type="Gene3D" id="3.30.40.10">
    <property type="entry name" value="Zinc/RING finger domain, C3HC4 (zinc finger)"/>
    <property type="match status" value="1"/>
</dbReference>
<evidence type="ECO:0000256" key="8">
    <source>
        <dbReference type="PROSITE-ProRule" id="PRU00723"/>
    </source>
</evidence>
<dbReference type="InterPro" id="IPR051628">
    <property type="entry name" value="LUBAC_E3_Ligases"/>
</dbReference>
<dbReference type="Pfam" id="PF18044">
    <property type="entry name" value="zf-CCCH_4"/>
    <property type="match status" value="2"/>
</dbReference>
<feature type="domain" description="C3H1-type" evidence="11">
    <location>
        <begin position="72"/>
        <end position="99"/>
    </location>
</feature>
<evidence type="ECO:0000313" key="14">
    <source>
        <dbReference type="Proteomes" id="UP000629468"/>
    </source>
</evidence>
<dbReference type="SMART" id="SM00356">
    <property type="entry name" value="ZnF_C3H1"/>
    <property type="match status" value="2"/>
</dbReference>
<proteinExistence type="predicted"/>
<feature type="zinc finger region" description="C3H1-type" evidence="8">
    <location>
        <begin position="72"/>
        <end position="99"/>
    </location>
</feature>
<evidence type="ECO:0000256" key="1">
    <source>
        <dbReference type="ARBA" id="ARBA00004906"/>
    </source>
</evidence>
<keyword evidence="6" id="KW-0833">Ubl conjugation pathway</keyword>
<dbReference type="InterPro" id="IPR018957">
    <property type="entry name" value="Znf_C3HC4_RING-type"/>
</dbReference>
<comment type="caution">
    <text evidence="13">The sequence shown here is derived from an EMBL/GenBank/DDBJ whole genome shotgun (WGS) entry which is preliminary data.</text>
</comment>
<dbReference type="Gene3D" id="4.10.1000.10">
    <property type="entry name" value="Zinc finger, CCCH-type"/>
    <property type="match status" value="2"/>
</dbReference>
<dbReference type="InterPro" id="IPR013083">
    <property type="entry name" value="Znf_RING/FYVE/PHD"/>
</dbReference>
<dbReference type="GO" id="GO:0008270">
    <property type="term" value="F:zinc ion binding"/>
    <property type="evidence" value="ECO:0007669"/>
    <property type="project" value="UniProtKB-KW"/>
</dbReference>
<evidence type="ECO:0000256" key="2">
    <source>
        <dbReference type="ARBA" id="ARBA00022679"/>
    </source>
</evidence>
<feature type="domain" description="C3H1-type" evidence="11">
    <location>
        <begin position="8"/>
        <end position="35"/>
    </location>
</feature>
<evidence type="ECO:0000259" key="11">
    <source>
        <dbReference type="PROSITE" id="PS50103"/>
    </source>
</evidence>
<dbReference type="Pfam" id="PF26200">
    <property type="entry name" value="Rcat_RNF216"/>
    <property type="match status" value="1"/>
</dbReference>
<dbReference type="AlphaFoldDB" id="A0A8H7EVR0"/>
<dbReference type="EMBL" id="JABXXO010000015">
    <property type="protein sequence ID" value="KAF7760403.1"/>
    <property type="molecule type" value="Genomic_DNA"/>
</dbReference>
<evidence type="ECO:0000256" key="9">
    <source>
        <dbReference type="SAM" id="MobiDB-lite"/>
    </source>
</evidence>
<feature type="region of interest" description="Disordered" evidence="9">
    <location>
        <begin position="944"/>
        <end position="1008"/>
    </location>
</feature>
<dbReference type="InterPro" id="IPR036855">
    <property type="entry name" value="Znf_CCCH_sf"/>
</dbReference>
<dbReference type="PROSITE" id="PS50089">
    <property type="entry name" value="ZF_RING_2"/>
    <property type="match status" value="1"/>
</dbReference>
<feature type="zinc finger region" description="C3H1-type" evidence="8">
    <location>
        <begin position="8"/>
        <end position="35"/>
    </location>
</feature>
<dbReference type="InterPro" id="IPR001841">
    <property type="entry name" value="Znf_RING"/>
</dbReference>
<name>A0A8H7EVR0_AGABI</name>